<dbReference type="Gene3D" id="2.60.40.4150">
    <property type="entry name" value="Type VI secretion system, lipoprotein SciN"/>
    <property type="match status" value="1"/>
</dbReference>
<comment type="caution">
    <text evidence="1">The sequence shown here is derived from an EMBL/GenBank/DDBJ whole genome shotgun (WGS) entry which is preliminary data.</text>
</comment>
<dbReference type="InterPro" id="IPR017734">
    <property type="entry name" value="T6SS_SciN"/>
</dbReference>
<sequence length="151" mass="16861">MVLGLLLLLDGCSFFSGWFGQHQPTVTIDVYVSPQINPNAQEQATPVEWRIYQLSRRDFFDQADFLLLFDDDLSVLKGSLLNRRLPGSVLPGSQETVTLPLAQGAQYLAVMVAFANYPDATNKGVVVLRPDHDNRVRLDIENISARLTTVK</sequence>
<dbReference type="PANTHER" id="PTHR37625">
    <property type="entry name" value="OUTER MEMBRANE LIPOPROTEIN-RELATED"/>
    <property type="match status" value="1"/>
</dbReference>
<reference evidence="2" key="1">
    <citation type="journal article" date="2019" name="Int. J. Syst. Evol. Microbiol.">
        <title>The Global Catalogue of Microorganisms (GCM) 10K type strain sequencing project: providing services to taxonomists for standard genome sequencing and annotation.</title>
        <authorList>
            <consortium name="The Broad Institute Genomics Platform"/>
            <consortium name="The Broad Institute Genome Sequencing Center for Infectious Disease"/>
            <person name="Wu L."/>
            <person name="Ma J."/>
        </authorList>
    </citation>
    <scope>NUCLEOTIDE SEQUENCE [LARGE SCALE GENOMIC DNA]</scope>
    <source>
        <strain evidence="2">JCM 17805</strain>
    </source>
</reference>
<name>A0ABP8V0Q4_9GAMM</name>
<protein>
    <recommendedName>
        <fullName evidence="3">Type VI secretion system lipoprotein TssJ</fullName>
    </recommendedName>
</protein>
<dbReference type="Proteomes" id="UP001500604">
    <property type="component" value="Unassembled WGS sequence"/>
</dbReference>
<dbReference type="NCBIfam" id="TIGR03352">
    <property type="entry name" value="VI_chp_3"/>
    <property type="match status" value="1"/>
</dbReference>
<dbReference type="EMBL" id="BAABFL010000124">
    <property type="protein sequence ID" value="GAA4649174.1"/>
    <property type="molecule type" value="Genomic_DNA"/>
</dbReference>
<dbReference type="PANTHER" id="PTHR37625:SF4">
    <property type="entry name" value="OUTER MEMBRANE LIPOPROTEIN"/>
    <property type="match status" value="1"/>
</dbReference>
<dbReference type="InterPro" id="IPR038706">
    <property type="entry name" value="Type_VI_SciN-like_sf"/>
</dbReference>
<evidence type="ECO:0000313" key="1">
    <source>
        <dbReference type="EMBL" id="GAA4649174.1"/>
    </source>
</evidence>
<organism evidence="1 2">
    <name type="scientific">Kistimonas scapharcae</name>
    <dbReference type="NCBI Taxonomy" id="1036133"/>
    <lineage>
        <taxon>Bacteria</taxon>
        <taxon>Pseudomonadati</taxon>
        <taxon>Pseudomonadota</taxon>
        <taxon>Gammaproteobacteria</taxon>
        <taxon>Oceanospirillales</taxon>
        <taxon>Endozoicomonadaceae</taxon>
        <taxon>Kistimonas</taxon>
    </lineage>
</organism>
<evidence type="ECO:0008006" key="3">
    <source>
        <dbReference type="Google" id="ProtNLM"/>
    </source>
</evidence>
<keyword evidence="2" id="KW-1185">Reference proteome</keyword>
<dbReference type="Pfam" id="PF12790">
    <property type="entry name" value="T6SS-SciN"/>
    <property type="match status" value="1"/>
</dbReference>
<evidence type="ECO:0000313" key="2">
    <source>
        <dbReference type="Proteomes" id="UP001500604"/>
    </source>
</evidence>
<proteinExistence type="predicted"/>
<accession>A0ABP8V0Q4</accession>
<gene>
    <name evidence="1" type="ORF">GCM10023116_14480</name>
</gene>